<gene>
    <name evidence="1" type="ORF">KSX_65410</name>
</gene>
<organism evidence="1 2">
    <name type="scientific">Ktedonospora formicarum</name>
    <dbReference type="NCBI Taxonomy" id="2778364"/>
    <lineage>
        <taxon>Bacteria</taxon>
        <taxon>Bacillati</taxon>
        <taxon>Chloroflexota</taxon>
        <taxon>Ktedonobacteria</taxon>
        <taxon>Ktedonobacterales</taxon>
        <taxon>Ktedonobacteraceae</taxon>
        <taxon>Ktedonospora</taxon>
    </lineage>
</organism>
<accession>A0A8J3I9T0</accession>
<proteinExistence type="predicted"/>
<evidence type="ECO:0000313" key="2">
    <source>
        <dbReference type="Proteomes" id="UP000612362"/>
    </source>
</evidence>
<protein>
    <submittedName>
        <fullName evidence="1">Uncharacterized protein</fullName>
    </submittedName>
</protein>
<name>A0A8J3I9T0_9CHLR</name>
<dbReference type="AlphaFoldDB" id="A0A8J3I9T0"/>
<sequence length="62" mass="7049">MQALYIVSRESAMPEILSFLAQRIERWMGVPAIISSIESLTRMRARKPCSLMAGMNRRSLHG</sequence>
<dbReference type="Proteomes" id="UP000612362">
    <property type="component" value="Unassembled WGS sequence"/>
</dbReference>
<dbReference type="EMBL" id="BNJF01000004">
    <property type="protein sequence ID" value="GHO48378.1"/>
    <property type="molecule type" value="Genomic_DNA"/>
</dbReference>
<keyword evidence="2" id="KW-1185">Reference proteome</keyword>
<evidence type="ECO:0000313" key="1">
    <source>
        <dbReference type="EMBL" id="GHO48378.1"/>
    </source>
</evidence>
<reference evidence="1" key="1">
    <citation type="submission" date="2020-10" db="EMBL/GenBank/DDBJ databases">
        <title>Taxonomic study of unclassified bacteria belonging to the class Ktedonobacteria.</title>
        <authorList>
            <person name="Yabe S."/>
            <person name="Wang C.M."/>
            <person name="Zheng Y."/>
            <person name="Sakai Y."/>
            <person name="Cavaletti L."/>
            <person name="Monciardini P."/>
            <person name="Donadio S."/>
        </authorList>
    </citation>
    <scope>NUCLEOTIDE SEQUENCE</scope>
    <source>
        <strain evidence="1">SOSP1-1</strain>
    </source>
</reference>
<comment type="caution">
    <text evidence="1">The sequence shown here is derived from an EMBL/GenBank/DDBJ whole genome shotgun (WGS) entry which is preliminary data.</text>
</comment>